<name>A0A368GGD6_ANCCA</name>
<reference evidence="1 2" key="1">
    <citation type="submission" date="2014-10" db="EMBL/GenBank/DDBJ databases">
        <title>Draft genome of the hookworm Ancylostoma caninum.</title>
        <authorList>
            <person name="Mitreva M."/>
        </authorList>
    </citation>
    <scope>NUCLEOTIDE SEQUENCE [LARGE SCALE GENOMIC DNA]</scope>
    <source>
        <strain evidence="1 2">Baltimore</strain>
    </source>
</reference>
<keyword evidence="2" id="KW-1185">Reference proteome</keyword>
<sequence length="174" mass="19828">MLALLTHYRTRETRSCCPILLPSIGISGLFPIHPKTFVRARHNRENKTEEKVCGDIEEETFSKKQVRVRVVQISLTMIIHVRSALSSDCFILLLYHISLVCLCDRCYNNVNINYDETLFTSDSVYSVLGTSRACVDSYEAKFHPELEYELPVCPVGLLSVDLGPIARFDDNNRV</sequence>
<protein>
    <submittedName>
        <fullName evidence="1">Uncharacterized protein</fullName>
    </submittedName>
</protein>
<dbReference type="OrthoDB" id="407221at2759"/>
<dbReference type="AlphaFoldDB" id="A0A368GGD6"/>
<evidence type="ECO:0000313" key="1">
    <source>
        <dbReference type="EMBL" id="RCN43454.1"/>
    </source>
</evidence>
<organism evidence="1 2">
    <name type="scientific">Ancylostoma caninum</name>
    <name type="common">Dog hookworm</name>
    <dbReference type="NCBI Taxonomy" id="29170"/>
    <lineage>
        <taxon>Eukaryota</taxon>
        <taxon>Metazoa</taxon>
        <taxon>Ecdysozoa</taxon>
        <taxon>Nematoda</taxon>
        <taxon>Chromadorea</taxon>
        <taxon>Rhabditida</taxon>
        <taxon>Rhabditina</taxon>
        <taxon>Rhabditomorpha</taxon>
        <taxon>Strongyloidea</taxon>
        <taxon>Ancylostomatidae</taxon>
        <taxon>Ancylostomatinae</taxon>
        <taxon>Ancylostoma</taxon>
    </lineage>
</organism>
<comment type="caution">
    <text evidence="1">The sequence shown here is derived from an EMBL/GenBank/DDBJ whole genome shotgun (WGS) entry which is preliminary data.</text>
</comment>
<dbReference type="Proteomes" id="UP000252519">
    <property type="component" value="Unassembled WGS sequence"/>
</dbReference>
<evidence type="ECO:0000313" key="2">
    <source>
        <dbReference type="Proteomes" id="UP000252519"/>
    </source>
</evidence>
<proteinExistence type="predicted"/>
<gene>
    <name evidence="1" type="ORF">ANCCAN_10580</name>
</gene>
<dbReference type="EMBL" id="JOJR01000157">
    <property type="protein sequence ID" value="RCN43454.1"/>
    <property type="molecule type" value="Genomic_DNA"/>
</dbReference>
<accession>A0A368GGD6</accession>